<comment type="caution">
    <text evidence="1">The sequence shown here is derived from an EMBL/GenBank/DDBJ whole genome shotgun (WGS) entry which is preliminary data.</text>
</comment>
<accession>A0AAD4GXY4</accession>
<dbReference type="EMBL" id="VCAU01000008">
    <property type="protein sequence ID" value="KAF9893351.1"/>
    <property type="molecule type" value="Genomic_DNA"/>
</dbReference>
<reference evidence="1" key="2">
    <citation type="submission" date="2020-02" db="EMBL/GenBank/DDBJ databases">
        <authorList>
            <person name="Gilchrist C.L.M."/>
            <person name="Chooi Y.-H."/>
        </authorList>
    </citation>
    <scope>NUCLEOTIDE SEQUENCE</scope>
    <source>
        <strain evidence="1">MST-FP2251</strain>
    </source>
</reference>
<reference evidence="1" key="1">
    <citation type="journal article" date="2019" name="Beilstein J. Org. Chem.">
        <title>Nanangenines: drimane sesquiterpenoids as the dominant metabolite cohort of a novel Australian fungus, Aspergillus nanangensis.</title>
        <authorList>
            <person name="Lacey H.J."/>
            <person name="Gilchrist C.L.M."/>
            <person name="Crombie A."/>
            <person name="Kalaitzis J.A."/>
            <person name="Vuong D."/>
            <person name="Rutledge P.J."/>
            <person name="Turner P."/>
            <person name="Pitt J.I."/>
            <person name="Lacey E."/>
            <person name="Chooi Y.H."/>
            <person name="Piggott A.M."/>
        </authorList>
    </citation>
    <scope>NUCLEOTIDE SEQUENCE</scope>
    <source>
        <strain evidence="1">MST-FP2251</strain>
    </source>
</reference>
<proteinExistence type="predicted"/>
<name>A0AAD4GXY4_ASPNN</name>
<dbReference type="AlphaFoldDB" id="A0AAD4GXY4"/>
<evidence type="ECO:0000313" key="1">
    <source>
        <dbReference type="EMBL" id="KAF9893351.1"/>
    </source>
</evidence>
<gene>
    <name evidence="1" type="ORF">FE257_011783</name>
</gene>
<organism evidence="1 2">
    <name type="scientific">Aspergillus nanangensis</name>
    <dbReference type="NCBI Taxonomy" id="2582783"/>
    <lineage>
        <taxon>Eukaryota</taxon>
        <taxon>Fungi</taxon>
        <taxon>Dikarya</taxon>
        <taxon>Ascomycota</taxon>
        <taxon>Pezizomycotina</taxon>
        <taxon>Eurotiomycetes</taxon>
        <taxon>Eurotiomycetidae</taxon>
        <taxon>Eurotiales</taxon>
        <taxon>Aspergillaceae</taxon>
        <taxon>Aspergillus</taxon>
        <taxon>Aspergillus subgen. Circumdati</taxon>
    </lineage>
</organism>
<keyword evidence="2" id="KW-1185">Reference proteome</keyword>
<dbReference type="Proteomes" id="UP001194746">
    <property type="component" value="Unassembled WGS sequence"/>
</dbReference>
<sequence length="213" mass="24529">MEEIRAILETSGRDLELNKRMLEDVRRQFDRRVDRRAADQRDRKRRSPECLQVRQGVIDEYVQNILHSSSRTPVKYGYGDVAVDVHLYANHIRTDTDVFKELYGVDVDLAAAIVENNCDDIQTLLDDMAEKRMEGAEISTGLFTIFEELVECLKAMETIPRRLEQGTRLSEACMAIKSGLGTPAVDVFRMLKELRREAGRIDRTNSTDHRPQE</sequence>
<evidence type="ECO:0000313" key="2">
    <source>
        <dbReference type="Proteomes" id="UP001194746"/>
    </source>
</evidence>
<protein>
    <submittedName>
        <fullName evidence="1">Uncharacterized protein</fullName>
    </submittedName>
</protein>